<dbReference type="GO" id="GO:0000981">
    <property type="term" value="F:DNA-binding transcription factor activity, RNA polymerase II-specific"/>
    <property type="evidence" value="ECO:0007669"/>
    <property type="project" value="TreeGrafter"/>
</dbReference>
<organism evidence="9 10">
    <name type="scientific">Malurus elegans</name>
    <name type="common">Red-winged fairywren</name>
    <dbReference type="NCBI Taxonomy" id="720584"/>
    <lineage>
        <taxon>Eukaryota</taxon>
        <taxon>Metazoa</taxon>
        <taxon>Chordata</taxon>
        <taxon>Craniata</taxon>
        <taxon>Vertebrata</taxon>
        <taxon>Euteleostomi</taxon>
        <taxon>Archelosauria</taxon>
        <taxon>Archosauria</taxon>
        <taxon>Dinosauria</taxon>
        <taxon>Saurischia</taxon>
        <taxon>Theropoda</taxon>
        <taxon>Coelurosauria</taxon>
        <taxon>Aves</taxon>
        <taxon>Neognathae</taxon>
        <taxon>Neoaves</taxon>
        <taxon>Telluraves</taxon>
        <taxon>Australaves</taxon>
        <taxon>Passeriformes</taxon>
        <taxon>Meliphagoidea</taxon>
        <taxon>Maluridae</taxon>
        <taxon>Malurus</taxon>
    </lineage>
</organism>
<evidence type="ECO:0000256" key="7">
    <source>
        <dbReference type="PROSITE-ProRule" id="PRU00042"/>
    </source>
</evidence>
<keyword evidence="5" id="KW-0862">Zinc</keyword>
<dbReference type="Gene3D" id="3.30.160.60">
    <property type="entry name" value="Classic Zinc Finger"/>
    <property type="match status" value="1"/>
</dbReference>
<feature type="non-terminal residue" evidence="9">
    <location>
        <position position="65"/>
    </location>
</feature>
<gene>
    <name evidence="9" type="primary">Zscan2</name>
    <name evidence="9" type="ORF">MALELE_R15430</name>
</gene>
<evidence type="ECO:0000313" key="9">
    <source>
        <dbReference type="EMBL" id="NWV69929.1"/>
    </source>
</evidence>
<keyword evidence="3" id="KW-0677">Repeat</keyword>
<dbReference type="GO" id="GO:0005634">
    <property type="term" value="C:nucleus"/>
    <property type="evidence" value="ECO:0007669"/>
    <property type="project" value="UniProtKB-SubCell"/>
</dbReference>
<dbReference type="SUPFAM" id="SSF57667">
    <property type="entry name" value="beta-beta-alpha zinc fingers"/>
    <property type="match status" value="1"/>
</dbReference>
<dbReference type="PANTHER" id="PTHR23226">
    <property type="entry name" value="ZINC FINGER AND SCAN DOMAIN-CONTAINING"/>
    <property type="match status" value="1"/>
</dbReference>
<evidence type="ECO:0000259" key="8">
    <source>
        <dbReference type="PROSITE" id="PS50157"/>
    </source>
</evidence>
<keyword evidence="6" id="KW-0539">Nucleus</keyword>
<accession>A0A7K6H2W5</accession>
<evidence type="ECO:0000256" key="4">
    <source>
        <dbReference type="ARBA" id="ARBA00022771"/>
    </source>
</evidence>
<dbReference type="AlphaFoldDB" id="A0A7K6H2W5"/>
<evidence type="ECO:0000256" key="5">
    <source>
        <dbReference type="ARBA" id="ARBA00022833"/>
    </source>
</evidence>
<dbReference type="GO" id="GO:0000978">
    <property type="term" value="F:RNA polymerase II cis-regulatory region sequence-specific DNA binding"/>
    <property type="evidence" value="ECO:0007669"/>
    <property type="project" value="TreeGrafter"/>
</dbReference>
<keyword evidence="4 7" id="KW-0863">Zinc-finger</keyword>
<sequence>SEGERPALCQEGTSFSWSADLVLHEPLPAGEKPYKCGECGKGFSQELHQKTHTGISQNRLYLQPA</sequence>
<dbReference type="EMBL" id="VZRP01018996">
    <property type="protein sequence ID" value="NWV69929.1"/>
    <property type="molecule type" value="Genomic_DNA"/>
</dbReference>
<keyword evidence="2" id="KW-0479">Metal-binding</keyword>
<dbReference type="GO" id="GO:0008270">
    <property type="term" value="F:zinc ion binding"/>
    <property type="evidence" value="ECO:0007669"/>
    <property type="project" value="UniProtKB-KW"/>
</dbReference>
<keyword evidence="10" id="KW-1185">Reference proteome</keyword>
<evidence type="ECO:0000256" key="1">
    <source>
        <dbReference type="ARBA" id="ARBA00004123"/>
    </source>
</evidence>
<feature type="non-terminal residue" evidence="9">
    <location>
        <position position="1"/>
    </location>
</feature>
<dbReference type="Proteomes" id="UP000564407">
    <property type="component" value="Unassembled WGS sequence"/>
</dbReference>
<evidence type="ECO:0000256" key="6">
    <source>
        <dbReference type="ARBA" id="ARBA00023242"/>
    </source>
</evidence>
<reference evidence="9 10" key="1">
    <citation type="submission" date="2019-09" db="EMBL/GenBank/DDBJ databases">
        <title>Bird 10,000 Genomes (B10K) Project - Family phase.</title>
        <authorList>
            <person name="Zhang G."/>
        </authorList>
    </citation>
    <scope>NUCLEOTIDE SEQUENCE [LARGE SCALE GENOMIC DNA]</scope>
    <source>
        <strain evidence="9">B10K-DU-029-44</strain>
        <tissue evidence="9">Heart</tissue>
    </source>
</reference>
<dbReference type="PANTHER" id="PTHR23226:SF416">
    <property type="entry name" value="FI01424P"/>
    <property type="match status" value="1"/>
</dbReference>
<dbReference type="FunFam" id="3.30.160.60:FF:002343">
    <property type="entry name" value="Zinc finger protein 33A"/>
    <property type="match status" value="1"/>
</dbReference>
<protein>
    <submittedName>
        <fullName evidence="9">ZSCA2 protein</fullName>
    </submittedName>
</protein>
<evidence type="ECO:0000256" key="3">
    <source>
        <dbReference type="ARBA" id="ARBA00022737"/>
    </source>
</evidence>
<feature type="domain" description="C2H2-type" evidence="8">
    <location>
        <begin position="34"/>
        <end position="52"/>
    </location>
</feature>
<proteinExistence type="predicted"/>
<name>A0A7K6H2W5_9PASS</name>
<comment type="subcellular location">
    <subcellularLocation>
        <location evidence="1">Nucleus</location>
    </subcellularLocation>
</comment>
<evidence type="ECO:0000313" key="10">
    <source>
        <dbReference type="Proteomes" id="UP000564407"/>
    </source>
</evidence>
<dbReference type="InterPro" id="IPR013087">
    <property type="entry name" value="Znf_C2H2_type"/>
</dbReference>
<dbReference type="PROSITE" id="PS50157">
    <property type="entry name" value="ZINC_FINGER_C2H2_2"/>
    <property type="match status" value="1"/>
</dbReference>
<dbReference type="InterPro" id="IPR036236">
    <property type="entry name" value="Znf_C2H2_sf"/>
</dbReference>
<evidence type="ECO:0000256" key="2">
    <source>
        <dbReference type="ARBA" id="ARBA00022723"/>
    </source>
</evidence>
<comment type="caution">
    <text evidence="9">The sequence shown here is derived from an EMBL/GenBank/DDBJ whole genome shotgun (WGS) entry which is preliminary data.</text>
</comment>